<dbReference type="CDD" id="cd00229">
    <property type="entry name" value="SGNH_hydrolase"/>
    <property type="match status" value="1"/>
</dbReference>
<dbReference type="PATRIC" id="fig|1310697.3.peg.581"/>
<name>A0A062IK67_ACIBA</name>
<comment type="caution">
    <text evidence="2">The sequence shown here is derived from an EMBL/GenBank/DDBJ whole genome shotgun (WGS) entry which is preliminary data.</text>
</comment>
<reference evidence="2 3" key="1">
    <citation type="submission" date="2014-04" db="EMBL/GenBank/DDBJ databases">
        <title>Comparative genomics and transcriptomics to identify genetic mechanisms underlying the emergence of carbapenem resistant Acinetobacter baumannii (CRAb).</title>
        <authorList>
            <person name="Harris A.D."/>
            <person name="Johnson K.J."/>
            <person name="George J."/>
            <person name="Nadendla S."/>
            <person name="Daugherty S.C."/>
            <person name="Parankush S."/>
            <person name="Sadzewicz L."/>
            <person name="Tallon L."/>
            <person name="Sengamalay N."/>
            <person name="Hazen T.H."/>
            <person name="Rasko D.A."/>
        </authorList>
    </citation>
    <scope>NUCLEOTIDE SEQUENCE [LARGE SCALE GENOMIC DNA]</scope>
    <source>
        <strain evidence="2 3">21072</strain>
    </source>
</reference>
<dbReference type="AlphaFoldDB" id="A0A062IK67"/>
<proteinExistence type="predicted"/>
<dbReference type="InterPro" id="IPR013830">
    <property type="entry name" value="SGNH_hydro"/>
</dbReference>
<dbReference type="Proteomes" id="UP000027327">
    <property type="component" value="Unassembled WGS sequence"/>
</dbReference>
<dbReference type="SUPFAM" id="SSF52266">
    <property type="entry name" value="SGNH hydrolase"/>
    <property type="match status" value="1"/>
</dbReference>
<protein>
    <submittedName>
        <fullName evidence="2">GDSL-like Lipase/Acylhydrolase family protein</fullName>
    </submittedName>
</protein>
<dbReference type="Pfam" id="PF13472">
    <property type="entry name" value="Lipase_GDSL_2"/>
    <property type="match status" value="1"/>
</dbReference>
<dbReference type="RefSeq" id="WP_032035893.1">
    <property type="nucleotide sequence ID" value="NZ_JMOD01000007.1"/>
</dbReference>
<organism evidence="2 3">
    <name type="scientific">Acinetobacter baumannii 21072</name>
    <dbReference type="NCBI Taxonomy" id="1310697"/>
    <lineage>
        <taxon>Bacteria</taxon>
        <taxon>Pseudomonadati</taxon>
        <taxon>Pseudomonadota</taxon>
        <taxon>Gammaproteobacteria</taxon>
        <taxon>Moraxellales</taxon>
        <taxon>Moraxellaceae</taxon>
        <taxon>Acinetobacter</taxon>
        <taxon>Acinetobacter calcoaceticus/baumannii complex</taxon>
    </lineage>
</organism>
<dbReference type="InterPro" id="IPR036514">
    <property type="entry name" value="SGNH_hydro_sf"/>
</dbReference>
<sequence>MAIITEEMMEGLRQDIEDIKRTLRIKGIIEPRYGEAFYSLPLAIQKVMESGGFEPFPTEAELLASTPTVSPKAAKAMDTKKIWYWGKYEGETVDAWHDTGLSELDQALAALDTKIGTLEDLSTVFPLILDRLNQCALWLDANGNLGFPDLALGTQQRVKEGVGIGVFNIGTATIPILVDKIGQSPFWLRNGKIGFAGLADETIVLLQEILSIDVSSKKNNVTNAAYPIVSDGASLTQWRAKAARLKKGETQQLKVTLAGDSWTEHSTIATQLSDILKAEYGVAGSGWINIAPEKNMLDGVVINKSGSWSIFDLNTTTNQPAYGCGPDGFSASSSTSGSKINLSNLVNGDQLTIFYGNSGGTFSYKLNGDSATNVVSSTSDNNVKSVTISGLTGTNAVEIEVISGTVAIHGFHLRKTTGSGVELNKCGNGGATGEDYIRISPTYPQKYASFLDSDVVVMILGTNDYRLGKTVQSFKDGITKLISAYRAVNSNCGVILIAPARSNATQLTPLSEFQKAIYDLALENKAEYYNMYDDWNVWSIEDVNDQWADYLHVNTKGAFRLSKKLFKSFLEL</sequence>
<evidence type="ECO:0000313" key="2">
    <source>
        <dbReference type="EMBL" id="KCY21594.1"/>
    </source>
</evidence>
<evidence type="ECO:0000259" key="1">
    <source>
        <dbReference type="Pfam" id="PF13472"/>
    </source>
</evidence>
<keyword evidence="2" id="KW-0378">Hydrolase</keyword>
<dbReference type="EMBL" id="JMOD01000007">
    <property type="protein sequence ID" value="KCY21594.1"/>
    <property type="molecule type" value="Genomic_DNA"/>
</dbReference>
<dbReference type="GO" id="GO:0016788">
    <property type="term" value="F:hydrolase activity, acting on ester bonds"/>
    <property type="evidence" value="ECO:0007669"/>
    <property type="project" value="UniProtKB-ARBA"/>
</dbReference>
<dbReference type="Gene3D" id="2.60.120.1360">
    <property type="match status" value="1"/>
</dbReference>
<gene>
    <name evidence="2" type="ORF">J596_0621</name>
</gene>
<feature type="domain" description="SGNH hydrolase-type esterase" evidence="1">
    <location>
        <begin position="421"/>
        <end position="557"/>
    </location>
</feature>
<accession>A0A062IK67</accession>
<evidence type="ECO:0000313" key="3">
    <source>
        <dbReference type="Proteomes" id="UP000027327"/>
    </source>
</evidence>
<dbReference type="Gene3D" id="3.40.50.1110">
    <property type="entry name" value="SGNH hydrolase"/>
    <property type="match status" value="1"/>
</dbReference>